<evidence type="ECO:0000313" key="5">
    <source>
        <dbReference type="EMBL" id="RKP06764.1"/>
    </source>
</evidence>
<sequence>PLTPTGFAEYGQVVAFPDAHVDLDATTVAANQGTARRLNFAAMLSNLRPVSSQVSPAARPNMVLFRCMPAETLPLRVRLLERHRWSTQAFMPLASTPLATGYLVVVAQNGPDDLPDLSTLAAFRASSAQGINYNAGIWHHPMVALDQVTDFMSLVWENGLAEEDCQEVSMPVHITVDI</sequence>
<dbReference type="GO" id="GO:0000256">
    <property type="term" value="P:allantoin catabolic process"/>
    <property type="evidence" value="ECO:0007669"/>
    <property type="project" value="InterPro"/>
</dbReference>
<name>A0A4P9XLL3_9FUNG</name>
<dbReference type="InterPro" id="IPR011051">
    <property type="entry name" value="RmlC_Cupin_sf"/>
</dbReference>
<comment type="catalytic activity">
    <reaction evidence="4">
        <text>(S)-ureidoglycolate = urea + glyoxylate</text>
        <dbReference type="Rhea" id="RHEA:11304"/>
        <dbReference type="ChEBI" id="CHEBI:16199"/>
        <dbReference type="ChEBI" id="CHEBI:36655"/>
        <dbReference type="ChEBI" id="CHEBI:57296"/>
        <dbReference type="EC" id="4.3.2.3"/>
    </reaction>
</comment>
<keyword evidence="6" id="KW-1185">Reference proteome</keyword>
<organism evidence="5 6">
    <name type="scientific">Thamnocephalis sphaerospora</name>
    <dbReference type="NCBI Taxonomy" id="78915"/>
    <lineage>
        <taxon>Eukaryota</taxon>
        <taxon>Fungi</taxon>
        <taxon>Fungi incertae sedis</taxon>
        <taxon>Zoopagomycota</taxon>
        <taxon>Zoopagomycotina</taxon>
        <taxon>Zoopagomycetes</taxon>
        <taxon>Zoopagales</taxon>
        <taxon>Sigmoideomycetaceae</taxon>
        <taxon>Thamnocephalis</taxon>
    </lineage>
</organism>
<reference evidence="6" key="1">
    <citation type="journal article" date="2018" name="Nat. Microbiol.">
        <title>Leveraging single-cell genomics to expand the fungal tree of life.</title>
        <authorList>
            <person name="Ahrendt S.R."/>
            <person name="Quandt C.A."/>
            <person name="Ciobanu D."/>
            <person name="Clum A."/>
            <person name="Salamov A."/>
            <person name="Andreopoulos B."/>
            <person name="Cheng J.F."/>
            <person name="Woyke T."/>
            <person name="Pelin A."/>
            <person name="Henrissat B."/>
            <person name="Reynolds N.K."/>
            <person name="Benny G.L."/>
            <person name="Smith M.E."/>
            <person name="James T.Y."/>
            <person name="Grigoriev I.V."/>
        </authorList>
    </citation>
    <scope>NUCLEOTIDE SEQUENCE [LARGE SCALE GENOMIC DNA]</scope>
    <source>
        <strain evidence="6">RSA 1356</strain>
    </source>
</reference>
<protein>
    <submittedName>
        <fullName evidence="5">Ureidoglycolate hydrolase</fullName>
    </submittedName>
</protein>
<dbReference type="Gene3D" id="2.60.120.480">
    <property type="entry name" value="Ureidoglycolate hydrolase"/>
    <property type="match status" value="1"/>
</dbReference>
<evidence type="ECO:0000256" key="2">
    <source>
        <dbReference type="ARBA" id="ARBA00022631"/>
    </source>
</evidence>
<dbReference type="InterPro" id="IPR007247">
    <property type="entry name" value="Ureidogly_lyase"/>
</dbReference>
<dbReference type="InterPro" id="IPR024060">
    <property type="entry name" value="Ureidoglycolate_lyase_dom_sf"/>
</dbReference>
<dbReference type="STRING" id="78915.A0A4P9XLL3"/>
<dbReference type="OrthoDB" id="10266039at2759"/>
<keyword evidence="2" id="KW-0659">Purine metabolism</keyword>
<evidence type="ECO:0000256" key="1">
    <source>
        <dbReference type="ARBA" id="ARBA00011738"/>
    </source>
</evidence>
<accession>A0A4P9XLL3</accession>
<evidence type="ECO:0000313" key="6">
    <source>
        <dbReference type="Proteomes" id="UP000271241"/>
    </source>
</evidence>
<dbReference type="GO" id="GO:0006144">
    <property type="term" value="P:purine nucleobase metabolic process"/>
    <property type="evidence" value="ECO:0007669"/>
    <property type="project" value="UniProtKB-KW"/>
</dbReference>
<keyword evidence="5" id="KW-0378">Hydrolase</keyword>
<dbReference type="SUPFAM" id="SSF51182">
    <property type="entry name" value="RmlC-like cupins"/>
    <property type="match status" value="1"/>
</dbReference>
<proteinExistence type="predicted"/>
<keyword evidence="3" id="KW-0456">Lyase</keyword>
<comment type="subunit">
    <text evidence="1">Homodimer.</text>
</comment>
<dbReference type="PANTHER" id="PTHR21221:SF1">
    <property type="entry name" value="UREIDOGLYCOLATE LYASE"/>
    <property type="match status" value="1"/>
</dbReference>
<dbReference type="AlphaFoldDB" id="A0A4P9XLL3"/>
<feature type="non-terminal residue" evidence="5">
    <location>
        <position position="1"/>
    </location>
</feature>
<dbReference type="Pfam" id="PF04115">
    <property type="entry name" value="Ureidogly_lyase"/>
    <property type="match status" value="1"/>
</dbReference>
<evidence type="ECO:0000256" key="4">
    <source>
        <dbReference type="ARBA" id="ARBA00047684"/>
    </source>
</evidence>
<dbReference type="InterPro" id="IPR047233">
    <property type="entry name" value="UAH_cupin"/>
</dbReference>
<dbReference type="GO" id="GO:0004848">
    <property type="term" value="F:ureidoglycolate hydrolase activity"/>
    <property type="evidence" value="ECO:0007669"/>
    <property type="project" value="InterPro"/>
</dbReference>
<dbReference type="EMBL" id="KZ992822">
    <property type="protein sequence ID" value="RKP06764.1"/>
    <property type="molecule type" value="Genomic_DNA"/>
</dbReference>
<dbReference type="PANTHER" id="PTHR21221">
    <property type="entry name" value="UREIDOGLYCOLATE HYDROLASE"/>
    <property type="match status" value="1"/>
</dbReference>
<dbReference type="Proteomes" id="UP000271241">
    <property type="component" value="Unassembled WGS sequence"/>
</dbReference>
<evidence type="ECO:0000256" key="3">
    <source>
        <dbReference type="ARBA" id="ARBA00023239"/>
    </source>
</evidence>
<dbReference type="GO" id="GO:0050385">
    <property type="term" value="F:ureidoglycolate lyase activity"/>
    <property type="evidence" value="ECO:0007669"/>
    <property type="project" value="UniProtKB-EC"/>
</dbReference>
<dbReference type="CDD" id="cd20298">
    <property type="entry name" value="cupin_UAH"/>
    <property type="match status" value="1"/>
</dbReference>
<gene>
    <name evidence="5" type="ORF">THASP1DRAFT_18029</name>
</gene>